<dbReference type="GO" id="GO:0004519">
    <property type="term" value="F:endonuclease activity"/>
    <property type="evidence" value="ECO:0007669"/>
    <property type="project" value="UniProtKB-KW"/>
</dbReference>
<feature type="domain" description="Putative endonuclease Z1" evidence="1">
    <location>
        <begin position="421"/>
        <end position="652"/>
    </location>
</feature>
<reference evidence="2 3" key="1">
    <citation type="submission" date="2018-06" db="EMBL/GenBank/DDBJ databases">
        <title>Comparative genomics of Brasilonema spp. strains.</title>
        <authorList>
            <person name="Alvarenga D.O."/>
            <person name="Fiore M.F."/>
            <person name="Varani A.M."/>
        </authorList>
    </citation>
    <scope>NUCLEOTIDE SEQUENCE [LARGE SCALE GENOMIC DNA]</scope>
    <source>
        <strain evidence="2 3">SPC951</strain>
    </source>
</reference>
<dbReference type="RefSeq" id="WP_169156170.1">
    <property type="nucleotide sequence ID" value="NZ_CAWPJE010000115.1"/>
</dbReference>
<protein>
    <submittedName>
        <fullName evidence="2">Endonuclease</fullName>
    </submittedName>
</protein>
<keyword evidence="2" id="KW-0540">Nuclease</keyword>
<accession>A0ABX1P988</accession>
<dbReference type="Pfam" id="PF10593">
    <property type="entry name" value="Z1"/>
    <property type="match status" value="1"/>
</dbReference>
<dbReference type="EMBL" id="QMEB01000123">
    <property type="protein sequence ID" value="NMG20916.1"/>
    <property type="molecule type" value="Genomic_DNA"/>
</dbReference>
<evidence type="ECO:0000313" key="3">
    <source>
        <dbReference type="Proteomes" id="UP000718564"/>
    </source>
</evidence>
<proteinExistence type="predicted"/>
<dbReference type="Proteomes" id="UP000718564">
    <property type="component" value="Unassembled WGS sequence"/>
</dbReference>
<sequence length="892" mass="101935">MNNSKEYQQALDFALAMLKHNDEVTDELIREKVNLALKMIQLQGSNENFDPDTLIWDLQSRFTVRMAQATILDGEERVDWLPKRRDSIEWRFWKRYERYLLEEKKLSPLVVRRIDELTDSIIERIEDPTKNGHWDRRGMVAGQVQSGKTGNYTGLICKAADAGYRLIIVLAGIHNNLRSQTQIRLDQGVLGYNTRQNMTFDPNNRRTGVGKLRGEQLHPVHSLTNAEERGDFQITIAKHSNIDLRAVPTLLVVKKNGSILKNLINWATKRHGEKDPATGRLIVHDIPLLLIDDECDNASINTREDDTNPTTINARIRELLNSFSQSAYVGYTATPFANIFIDVNSNTHKHGDDLFPRDFIINLPAPDNYVGSSRVFGITADPDSGLEEQDGLPIVHTVKDYQDWMPDTHKTDHVPSELPYSLKKAVKSFIISCAARMARGQDKEHNSMLVHVTRWNEVQILVKNQVHNEIKNIQHRLRYGEGGYQKKISEEFRRLWEEDFVPTTKAIDDPEKKLLTWQEVEKFLEPAAQKIQVKTINGKAKEVLDYEDNPDGISVIAIGGDKLSRGLTLEGLTVSYFLRASKMYDTLMQMGRWFGYRPGYLDLCRLYTSEELIYWYQHITLANEELRQEFDYMAMLNKTPSNFGLRVRTHSDGLTISNVGKIRKGKVLRVTYAGAITETVAFDKNPAINNKNIDSFVKFLNLIGKPEKEPRINNIDAYVWTNLDGNDIVALLKEVKTHRDSIRANSQLLADYVSQQIMKNELRNWTVVLKSKKDAKKPLVGKYEVGLYKRTGSKASNSERYSIQRLVSPDDEVIYLPGGSRQIKDKKTFRENRDPDRGLLLIYPLDPAEAGLEGNPILGFALSFPGSQNASSVEYLVNNVYYAQEFGEENQE</sequence>
<comment type="caution">
    <text evidence="2">The sequence shown here is derived from an EMBL/GenBank/DDBJ whole genome shotgun (WGS) entry which is preliminary data.</text>
</comment>
<organism evidence="2 3">
    <name type="scientific">Brasilonema bromeliae SPC951</name>
    <dbReference type="NCBI Taxonomy" id="385972"/>
    <lineage>
        <taxon>Bacteria</taxon>
        <taxon>Bacillati</taxon>
        <taxon>Cyanobacteriota</taxon>
        <taxon>Cyanophyceae</taxon>
        <taxon>Nostocales</taxon>
        <taxon>Scytonemataceae</taxon>
        <taxon>Brasilonema</taxon>
        <taxon>Bromeliae group (in: Brasilonema)</taxon>
    </lineage>
</organism>
<keyword evidence="3" id="KW-1185">Reference proteome</keyword>
<keyword evidence="2" id="KW-0378">Hydrolase</keyword>
<gene>
    <name evidence="2" type="ORF">DP116_16220</name>
</gene>
<dbReference type="InterPro" id="IPR018310">
    <property type="entry name" value="Put_endonuclease_Z1-dom"/>
</dbReference>
<evidence type="ECO:0000313" key="2">
    <source>
        <dbReference type="EMBL" id="NMG20916.1"/>
    </source>
</evidence>
<keyword evidence="2" id="KW-0255">Endonuclease</keyword>
<evidence type="ECO:0000259" key="1">
    <source>
        <dbReference type="Pfam" id="PF10593"/>
    </source>
</evidence>
<name>A0ABX1P988_9CYAN</name>